<dbReference type="InterPro" id="IPR036869">
    <property type="entry name" value="J_dom_sf"/>
</dbReference>
<name>A0A6C0K3S5_9ZZZZ</name>
<dbReference type="Gene3D" id="1.10.287.110">
    <property type="entry name" value="DnaJ domain"/>
    <property type="match status" value="1"/>
</dbReference>
<dbReference type="PANTHER" id="PTHR43908">
    <property type="entry name" value="AT29763P-RELATED"/>
    <property type="match status" value="1"/>
</dbReference>
<dbReference type="InterPro" id="IPR001623">
    <property type="entry name" value="DnaJ_domain"/>
</dbReference>
<dbReference type="AlphaFoldDB" id="A0A6C0K3S5"/>
<proteinExistence type="predicted"/>
<evidence type="ECO:0000259" key="1">
    <source>
        <dbReference type="PROSITE" id="PS50076"/>
    </source>
</evidence>
<dbReference type="EMBL" id="MN740809">
    <property type="protein sequence ID" value="QHU12715.1"/>
    <property type="molecule type" value="Genomic_DNA"/>
</dbReference>
<dbReference type="InterPro" id="IPR051100">
    <property type="entry name" value="DnaJ_subfamily_B/C"/>
</dbReference>
<feature type="domain" description="J" evidence="1">
    <location>
        <begin position="121"/>
        <end position="176"/>
    </location>
</feature>
<protein>
    <recommendedName>
        <fullName evidence="1">J domain-containing protein</fullName>
    </recommendedName>
</protein>
<dbReference type="SUPFAM" id="SSF46565">
    <property type="entry name" value="Chaperone J-domain"/>
    <property type="match status" value="1"/>
</dbReference>
<evidence type="ECO:0000313" key="2">
    <source>
        <dbReference type="EMBL" id="QHU12715.1"/>
    </source>
</evidence>
<sequence length="423" mass="47681">MGNIHTTLEMFDPSHVSIYKKLLQISDPTIRVQMIQTLLSGNEYVQSARRSGVYSHLLAYIARVNARERPAPLPGETAYQQVVQQPAAEQIQAYKPPVATSPVTYVTKHRSNEKAMNYFQNCLLVLGLEEEVALTEDDLRKAYKKAAVKVHPDKGGTEQEFEAVTRAYAYLTDILKRIHGGRTKEGVIQEPSKLQDTRKAESKDWEMVQPVRLNPKKLDMNAFNTIFEKTRIPDPDEEGYGDWLKGGESVVNGPNFGGKFNRDVFNRTFEEESKRRATSSALTATVPQALTLAPGHGVEIGRGASEDYTAPAGGHMRYTDLKRAYTTDNTFSNQVANLPIESRSFDKYTESRKKAPAALNDTELEAIQATERYQQRNEQQRSLRAAQEMVHADQYFQRMKQVVLMDGTGSMKKSDRHAANYPL</sequence>
<dbReference type="PROSITE" id="PS50076">
    <property type="entry name" value="DNAJ_2"/>
    <property type="match status" value="1"/>
</dbReference>
<accession>A0A6C0K3S5</accession>
<dbReference type="CDD" id="cd06257">
    <property type="entry name" value="DnaJ"/>
    <property type="match status" value="1"/>
</dbReference>
<reference evidence="2" key="1">
    <citation type="journal article" date="2020" name="Nature">
        <title>Giant virus diversity and host interactions through global metagenomics.</title>
        <authorList>
            <person name="Schulz F."/>
            <person name="Roux S."/>
            <person name="Paez-Espino D."/>
            <person name="Jungbluth S."/>
            <person name="Walsh D.A."/>
            <person name="Denef V.J."/>
            <person name="McMahon K.D."/>
            <person name="Konstantinidis K.T."/>
            <person name="Eloe-Fadrosh E.A."/>
            <person name="Kyrpides N.C."/>
            <person name="Woyke T."/>
        </authorList>
    </citation>
    <scope>NUCLEOTIDE SEQUENCE</scope>
    <source>
        <strain evidence="2">GVMAG-S-1101172-89</strain>
    </source>
</reference>
<dbReference type="SMART" id="SM00271">
    <property type="entry name" value="DnaJ"/>
    <property type="match status" value="1"/>
</dbReference>
<organism evidence="2">
    <name type="scientific">viral metagenome</name>
    <dbReference type="NCBI Taxonomy" id="1070528"/>
    <lineage>
        <taxon>unclassified sequences</taxon>
        <taxon>metagenomes</taxon>
        <taxon>organismal metagenomes</taxon>
    </lineage>
</organism>
<dbReference type="Pfam" id="PF00226">
    <property type="entry name" value="DnaJ"/>
    <property type="match status" value="1"/>
</dbReference>